<keyword evidence="2" id="KW-1185">Reference proteome</keyword>
<accession>A0ABQ0Z243</accession>
<dbReference type="EMBL" id="BLAJ01000002">
    <property type="protein sequence ID" value="GES49322.1"/>
    <property type="molecule type" value="Genomic_DNA"/>
</dbReference>
<dbReference type="Proteomes" id="UP000390335">
    <property type="component" value="Unassembled WGS sequence"/>
</dbReference>
<reference evidence="1 2" key="1">
    <citation type="journal article" date="2020" name="Genome Biol. Evol.">
        <title>Rhizobium dioscoreae sp. nov., a plant growth-promoting bacterium isolated from yam (Dioscorea species).</title>
        <authorList>
            <person name="Ouyabe M."/>
            <person name="Tanaka N."/>
            <person name="Shiwa Y."/>
            <person name="Fujita N."/>
            <person name="Kikuno H."/>
            <person name="Babil P."/>
            <person name="Shiwachi H."/>
        </authorList>
    </citation>
    <scope>NUCLEOTIDE SEQUENCE [LARGE SCALE GENOMIC DNA]</scope>
    <source>
        <strain evidence="1 2">S-93</strain>
    </source>
</reference>
<name>A0ABQ0Z243_9HYPH</name>
<evidence type="ECO:0000313" key="2">
    <source>
        <dbReference type="Proteomes" id="UP000390335"/>
    </source>
</evidence>
<gene>
    <name evidence="1" type="ORF">RsS93_19360</name>
</gene>
<protein>
    <submittedName>
        <fullName evidence="1">Uncharacterized protein</fullName>
    </submittedName>
</protein>
<sequence>MVAIAAYGGGNGSFVAPRVATGRFDQALGNDGRVGYSSPSITESVWKQGFISFYITISHEKLAMIRI</sequence>
<proteinExistence type="predicted"/>
<comment type="caution">
    <text evidence="1">The sequence shown here is derived from an EMBL/GenBank/DDBJ whole genome shotgun (WGS) entry which is preliminary data.</text>
</comment>
<organism evidence="1 2">
    <name type="scientific">Rhizobium dioscoreae</name>
    <dbReference type="NCBI Taxonomy" id="2653122"/>
    <lineage>
        <taxon>Bacteria</taxon>
        <taxon>Pseudomonadati</taxon>
        <taxon>Pseudomonadota</taxon>
        <taxon>Alphaproteobacteria</taxon>
        <taxon>Hyphomicrobiales</taxon>
        <taxon>Rhizobiaceae</taxon>
        <taxon>Rhizobium/Agrobacterium group</taxon>
        <taxon>Rhizobium</taxon>
    </lineage>
</organism>
<evidence type="ECO:0000313" key="1">
    <source>
        <dbReference type="EMBL" id="GES49322.1"/>
    </source>
</evidence>